<organism evidence="1 2">
    <name type="scientific">Acetivibrio clariflavus (strain DSM 19732 / NBRC 101661 / EBR45)</name>
    <name type="common">Clostridium clariflavum</name>
    <dbReference type="NCBI Taxonomy" id="720554"/>
    <lineage>
        <taxon>Bacteria</taxon>
        <taxon>Bacillati</taxon>
        <taxon>Bacillota</taxon>
        <taxon>Clostridia</taxon>
        <taxon>Eubacteriales</taxon>
        <taxon>Oscillospiraceae</taxon>
        <taxon>Acetivibrio</taxon>
    </lineage>
</organism>
<reference evidence="2" key="1">
    <citation type="submission" date="2011-12" db="EMBL/GenBank/DDBJ databases">
        <title>Complete sequence of Clostridium clariflavum DSM 19732.</title>
        <authorList>
            <consortium name="US DOE Joint Genome Institute"/>
            <person name="Lucas S."/>
            <person name="Han J."/>
            <person name="Lapidus A."/>
            <person name="Cheng J.-F."/>
            <person name="Goodwin L."/>
            <person name="Pitluck S."/>
            <person name="Peters L."/>
            <person name="Teshima H."/>
            <person name="Detter J.C."/>
            <person name="Han C."/>
            <person name="Tapia R."/>
            <person name="Land M."/>
            <person name="Hauser L."/>
            <person name="Kyrpides N."/>
            <person name="Ivanova N."/>
            <person name="Pagani I."/>
            <person name="Kitzmiller T."/>
            <person name="Lynd L."/>
            <person name="Izquierdo J."/>
            <person name="Woyke T."/>
        </authorList>
    </citation>
    <scope>NUCLEOTIDE SEQUENCE [LARGE SCALE GENOMIC DNA]</scope>
    <source>
        <strain evidence="2">DSM 19732 / NBRC 101661 / EBR45</strain>
    </source>
</reference>
<name>G8LZB8_ACECE</name>
<sequence length="145" mass="15750" precursor="true">MRKNFIIPFVLGLIISVTAGVAFAVSGYTNRSQEQAPKYQVNEYGQTYGSGVYAVSVETEPDLIAAVGIDGTEGYVYAKDLQEDMPKTPEEAVARTQALKKVQSLKKSGEPTVVKIIPLYEADGKTVIGEFAITNTPYVENPVKK</sequence>
<proteinExistence type="predicted"/>
<keyword evidence="2" id="KW-1185">Reference proteome</keyword>
<protein>
    <submittedName>
        <fullName evidence="1">Uncharacterized protein</fullName>
    </submittedName>
</protein>
<reference evidence="1 2" key="2">
    <citation type="journal article" date="2012" name="Stand. Genomic Sci.">
        <title>Complete Genome Sequence of Clostridium clariflavum DSM 19732.</title>
        <authorList>
            <person name="Izquierdo J.A."/>
            <person name="Goodwin L."/>
            <person name="Davenport K.W."/>
            <person name="Teshima H."/>
            <person name="Bruce D."/>
            <person name="Detter C."/>
            <person name="Tapia R."/>
            <person name="Han S."/>
            <person name="Land M."/>
            <person name="Hauser L."/>
            <person name="Jeffries C.D."/>
            <person name="Han J."/>
            <person name="Pitluck S."/>
            <person name="Nolan M."/>
            <person name="Chen A."/>
            <person name="Huntemann M."/>
            <person name="Mavromatis K."/>
            <person name="Mikhailova N."/>
            <person name="Liolios K."/>
            <person name="Woyke T."/>
            <person name="Lynd L.R."/>
        </authorList>
    </citation>
    <scope>NUCLEOTIDE SEQUENCE [LARGE SCALE GENOMIC DNA]</scope>
    <source>
        <strain evidence="2">DSM 19732 / NBRC 101661 / EBR45</strain>
    </source>
</reference>
<dbReference type="STRING" id="720554.Clocl_3609"/>
<evidence type="ECO:0000313" key="1">
    <source>
        <dbReference type="EMBL" id="AEV70080.1"/>
    </source>
</evidence>
<dbReference type="HOGENOM" id="CLU_149195_0_0_9"/>
<dbReference type="KEGG" id="ccl:Clocl_3609"/>
<dbReference type="Proteomes" id="UP000005435">
    <property type="component" value="Chromosome"/>
</dbReference>
<gene>
    <name evidence="1" type="ordered locus">Clocl_3609</name>
</gene>
<dbReference type="eggNOG" id="COG4219">
    <property type="taxonomic scope" value="Bacteria"/>
</dbReference>
<dbReference type="EMBL" id="CP003065">
    <property type="protein sequence ID" value="AEV70080.1"/>
    <property type="molecule type" value="Genomic_DNA"/>
</dbReference>
<accession>G8LZB8</accession>
<dbReference type="OrthoDB" id="2656948at2"/>
<dbReference type="RefSeq" id="WP_014256606.1">
    <property type="nucleotide sequence ID" value="NC_016627.1"/>
</dbReference>
<evidence type="ECO:0000313" key="2">
    <source>
        <dbReference type="Proteomes" id="UP000005435"/>
    </source>
</evidence>
<dbReference type="AlphaFoldDB" id="G8LZB8"/>